<evidence type="ECO:0000313" key="10">
    <source>
        <dbReference type="Proteomes" id="UP000010164"/>
    </source>
</evidence>
<dbReference type="InterPro" id="IPR020103">
    <property type="entry name" value="PsdUridine_synth_cat_dom_sf"/>
</dbReference>
<evidence type="ECO:0000256" key="4">
    <source>
        <dbReference type="HAMAP-Rule" id="MF_00171"/>
    </source>
</evidence>
<dbReference type="GO" id="GO:0003723">
    <property type="term" value="F:RNA binding"/>
    <property type="evidence" value="ECO:0007669"/>
    <property type="project" value="InterPro"/>
</dbReference>
<dbReference type="PANTHER" id="PTHR11142:SF0">
    <property type="entry name" value="TRNA PSEUDOURIDINE SYNTHASE-LIKE 1"/>
    <property type="match status" value="1"/>
</dbReference>
<gene>
    <name evidence="4 9" type="primary">truA</name>
    <name evidence="9" type="ORF">A11A3_06495</name>
</gene>
<proteinExistence type="inferred from homology"/>
<dbReference type="InterPro" id="IPR001406">
    <property type="entry name" value="PsdUridine_synth_TruA"/>
</dbReference>
<evidence type="ECO:0000256" key="7">
    <source>
        <dbReference type="RuleBase" id="RU003792"/>
    </source>
</evidence>
<keyword evidence="3 4" id="KW-0413">Isomerase</keyword>
<dbReference type="Gene3D" id="3.30.70.660">
    <property type="entry name" value="Pseudouridine synthase I, catalytic domain, C-terminal subdomain"/>
    <property type="match status" value="1"/>
</dbReference>
<evidence type="ECO:0000259" key="8">
    <source>
        <dbReference type="Pfam" id="PF01416"/>
    </source>
</evidence>
<dbReference type="EC" id="5.4.99.12" evidence="4"/>
<dbReference type="GO" id="GO:0031119">
    <property type="term" value="P:tRNA pseudouridine synthesis"/>
    <property type="evidence" value="ECO:0007669"/>
    <property type="project" value="UniProtKB-UniRule"/>
</dbReference>
<keyword evidence="10" id="KW-1185">Reference proteome</keyword>
<comment type="subunit">
    <text evidence="4">Homodimer.</text>
</comment>
<dbReference type="CDD" id="cd02570">
    <property type="entry name" value="PseudoU_synth_EcTruA"/>
    <property type="match status" value="1"/>
</dbReference>
<dbReference type="Proteomes" id="UP000010164">
    <property type="component" value="Unassembled WGS sequence"/>
</dbReference>
<sequence>MPYGIAPFFVVLTMARIALGIEYDGSAFRGWQTQQPGVRTVQETLEAALSRVANHPVNVVCAGRTDAGVHGTGQVVHFDSPAPRAMRSWIMGANTNLPGDVSVRWATPVPEDFHARFSAVSRRYRYVIYNHPRPPALFRDQVTWNYRPLDVDAMREAAFMLEGEHDFTSYRSVHCQAKSPIKTLHSLRLYQHGQILVLEAHANAFLMHMVRNIAGVLMAIGAGKKPPQWAGQVLDARDRRQGGVTAPPFGLYLVNIEYPPQFELPDEPLGPLWLPHRLEA</sequence>
<evidence type="ECO:0000256" key="5">
    <source>
        <dbReference type="PIRSR" id="PIRSR001430-1"/>
    </source>
</evidence>
<keyword evidence="2 4" id="KW-0819">tRNA processing</keyword>
<organism evidence="9 10">
    <name type="scientific">Alcanivorax hongdengensis A-11-3</name>
    <dbReference type="NCBI Taxonomy" id="1177179"/>
    <lineage>
        <taxon>Bacteria</taxon>
        <taxon>Pseudomonadati</taxon>
        <taxon>Pseudomonadota</taxon>
        <taxon>Gammaproteobacteria</taxon>
        <taxon>Oceanospirillales</taxon>
        <taxon>Alcanivoracaceae</taxon>
        <taxon>Alcanivorax</taxon>
    </lineage>
</organism>
<feature type="binding site" evidence="4 6">
    <location>
        <position position="124"/>
    </location>
    <ligand>
        <name>substrate</name>
    </ligand>
</feature>
<evidence type="ECO:0000256" key="1">
    <source>
        <dbReference type="ARBA" id="ARBA00009375"/>
    </source>
</evidence>
<evidence type="ECO:0000256" key="2">
    <source>
        <dbReference type="ARBA" id="ARBA00022694"/>
    </source>
</evidence>
<dbReference type="SUPFAM" id="SSF55120">
    <property type="entry name" value="Pseudouridine synthase"/>
    <property type="match status" value="1"/>
</dbReference>
<comment type="catalytic activity">
    <reaction evidence="4 7">
        <text>uridine(38/39/40) in tRNA = pseudouridine(38/39/40) in tRNA</text>
        <dbReference type="Rhea" id="RHEA:22376"/>
        <dbReference type="Rhea" id="RHEA-COMP:10085"/>
        <dbReference type="Rhea" id="RHEA-COMP:10087"/>
        <dbReference type="ChEBI" id="CHEBI:65314"/>
        <dbReference type="ChEBI" id="CHEBI:65315"/>
        <dbReference type="EC" id="5.4.99.12"/>
    </reaction>
</comment>
<evidence type="ECO:0000256" key="6">
    <source>
        <dbReference type="PIRSR" id="PIRSR001430-2"/>
    </source>
</evidence>
<dbReference type="HAMAP" id="MF_00171">
    <property type="entry name" value="TruA"/>
    <property type="match status" value="1"/>
</dbReference>
<evidence type="ECO:0000313" key="9">
    <source>
        <dbReference type="EMBL" id="EKF74860.1"/>
    </source>
</evidence>
<dbReference type="InterPro" id="IPR020095">
    <property type="entry name" value="PsdUridine_synth_TruA_C"/>
</dbReference>
<protein>
    <recommendedName>
        <fullName evidence="4">tRNA pseudouridine synthase A</fullName>
        <ecNumber evidence="4">5.4.99.12</ecNumber>
    </recommendedName>
    <alternativeName>
        <fullName evidence="4">tRNA pseudouridine(38-40) synthase</fullName>
    </alternativeName>
    <alternativeName>
        <fullName evidence="4">tRNA pseudouridylate synthase I</fullName>
    </alternativeName>
    <alternativeName>
        <fullName evidence="4">tRNA-uridine isomerase I</fullName>
    </alternativeName>
</protein>
<evidence type="ECO:0000256" key="3">
    <source>
        <dbReference type="ARBA" id="ARBA00023235"/>
    </source>
</evidence>
<dbReference type="PANTHER" id="PTHR11142">
    <property type="entry name" value="PSEUDOURIDYLATE SYNTHASE"/>
    <property type="match status" value="1"/>
</dbReference>
<dbReference type="AlphaFoldDB" id="L0WGB4"/>
<name>L0WGB4_9GAMM</name>
<dbReference type="InterPro" id="IPR020094">
    <property type="entry name" value="TruA/RsuA/RluB/E/F_N"/>
</dbReference>
<comment type="caution">
    <text evidence="9">The sequence shown here is derived from an EMBL/GenBank/DDBJ whole genome shotgun (WGS) entry which is preliminary data.</text>
</comment>
<comment type="function">
    <text evidence="4">Formation of pseudouridine at positions 38, 39 and 40 in the anticodon stem and loop of transfer RNAs.</text>
</comment>
<accession>L0WGB4</accession>
<dbReference type="EMBL" id="AMRJ01000007">
    <property type="protein sequence ID" value="EKF74860.1"/>
    <property type="molecule type" value="Genomic_DNA"/>
</dbReference>
<dbReference type="PATRIC" id="fig|1177179.3.peg.1307"/>
<reference evidence="9 10" key="1">
    <citation type="journal article" date="2012" name="J. Bacteriol.">
        <title>Genome Sequence of the Alkane-Degrading Bacterium Alcanivorax hongdengensis Type Strain A-11-3.</title>
        <authorList>
            <person name="Lai Q."/>
            <person name="Shao Z."/>
        </authorList>
    </citation>
    <scope>NUCLEOTIDE SEQUENCE [LARGE SCALE GENOMIC DNA]</scope>
    <source>
        <strain evidence="9 10">A-11-3</strain>
    </source>
</reference>
<dbReference type="Pfam" id="PF01416">
    <property type="entry name" value="PseudoU_synth_1"/>
    <property type="match status" value="2"/>
</dbReference>
<feature type="domain" description="Pseudouridine synthase I TruA alpha/beta" evidence="8">
    <location>
        <begin position="22"/>
        <end position="117"/>
    </location>
</feature>
<dbReference type="NCBIfam" id="TIGR00071">
    <property type="entry name" value="hisT_truA"/>
    <property type="match status" value="1"/>
</dbReference>
<dbReference type="InterPro" id="IPR020097">
    <property type="entry name" value="PsdUridine_synth_TruA_a/b_dom"/>
</dbReference>
<dbReference type="GO" id="GO:0160147">
    <property type="term" value="F:tRNA pseudouridine(38-40) synthase activity"/>
    <property type="evidence" value="ECO:0007669"/>
    <property type="project" value="UniProtKB-EC"/>
</dbReference>
<comment type="caution">
    <text evidence="4">Lacks conserved residue(s) required for the propagation of feature annotation.</text>
</comment>
<feature type="domain" description="Pseudouridine synthase I TruA alpha/beta" evidence="8">
    <location>
        <begin position="157"/>
        <end position="259"/>
    </location>
</feature>
<dbReference type="FunFam" id="3.30.70.580:FF:000001">
    <property type="entry name" value="tRNA pseudouridine synthase A"/>
    <property type="match status" value="1"/>
</dbReference>
<dbReference type="eggNOG" id="COG0101">
    <property type="taxonomic scope" value="Bacteria"/>
</dbReference>
<dbReference type="Gene3D" id="3.30.70.580">
    <property type="entry name" value="Pseudouridine synthase I, catalytic domain, N-terminal subdomain"/>
    <property type="match status" value="1"/>
</dbReference>
<dbReference type="STRING" id="1177179.A11A3_06495"/>
<dbReference type="PIRSF" id="PIRSF001430">
    <property type="entry name" value="tRNA_psdUrid_synth"/>
    <property type="match status" value="1"/>
</dbReference>
<feature type="active site" description="Nucleophile" evidence="4 5">
    <location>
        <position position="66"/>
    </location>
</feature>
<comment type="similarity">
    <text evidence="1 4 7">Belongs to the tRNA pseudouridine synthase TruA family.</text>
</comment>